<evidence type="ECO:0000313" key="3">
    <source>
        <dbReference type="Proteomes" id="UP001369736"/>
    </source>
</evidence>
<dbReference type="Proteomes" id="UP001369736">
    <property type="component" value="Unassembled WGS sequence"/>
</dbReference>
<keyword evidence="3" id="KW-1185">Reference proteome</keyword>
<proteinExistence type="predicted"/>
<dbReference type="Pfam" id="PF13276">
    <property type="entry name" value="HTH_21"/>
    <property type="match status" value="1"/>
</dbReference>
<dbReference type="InterPro" id="IPR025948">
    <property type="entry name" value="HTH-like_dom"/>
</dbReference>
<reference evidence="2 3" key="1">
    <citation type="submission" date="2024-03" db="EMBL/GenBank/DDBJ databases">
        <title>Actinomycetospora sp. OC33-EN07, a novel actinomycete isolated from wild orchid (Aerides multiflora).</title>
        <authorList>
            <person name="Suriyachadkun C."/>
        </authorList>
    </citation>
    <scope>NUCLEOTIDE SEQUENCE [LARGE SCALE GENOMIC DNA]</scope>
    <source>
        <strain evidence="2 3">OC33-EN07</strain>
    </source>
</reference>
<evidence type="ECO:0000313" key="2">
    <source>
        <dbReference type="EMBL" id="MEJ2862544.1"/>
    </source>
</evidence>
<accession>A0ABU8M6Q1</accession>
<protein>
    <submittedName>
        <fullName evidence="2">IS3 family transposase</fullName>
    </submittedName>
</protein>
<comment type="caution">
    <text evidence="2">The sequence shown here is derived from an EMBL/GenBank/DDBJ whole genome shotgun (WGS) entry which is preliminary data.</text>
</comment>
<name>A0ABU8M6Q1_9PSEU</name>
<dbReference type="EMBL" id="JBBEGM010000006">
    <property type="protein sequence ID" value="MEJ2862544.1"/>
    <property type="molecule type" value="Genomic_DNA"/>
</dbReference>
<sequence>MPGGHQASNGTYGGLRVHAELTLGRGITVGHNAVEMLMSHAGIRGMVGRPRWERPRPDPIAKDLVDRDFARSEPNQLWGTDITEHPTREGKV</sequence>
<feature type="domain" description="HTH-like" evidence="1">
    <location>
        <begin position="5"/>
        <end position="50"/>
    </location>
</feature>
<evidence type="ECO:0000259" key="1">
    <source>
        <dbReference type="Pfam" id="PF13276"/>
    </source>
</evidence>
<organism evidence="2 3">
    <name type="scientific">Actinomycetospora flava</name>
    <dbReference type="NCBI Taxonomy" id="3129232"/>
    <lineage>
        <taxon>Bacteria</taxon>
        <taxon>Bacillati</taxon>
        <taxon>Actinomycetota</taxon>
        <taxon>Actinomycetes</taxon>
        <taxon>Pseudonocardiales</taxon>
        <taxon>Pseudonocardiaceae</taxon>
        <taxon>Actinomycetospora</taxon>
    </lineage>
</organism>
<gene>
    <name evidence="2" type="ORF">WCD58_15335</name>
</gene>